<evidence type="ECO:0000313" key="4">
    <source>
        <dbReference type="Proteomes" id="UP000269665"/>
    </source>
</evidence>
<reference evidence="3 4" key="1">
    <citation type="journal article" date="2018" name="BMC Genomics">
        <title>High genomic variability in the plant pathogenic bacterium Pectobacterium parmentieri deciphered from de novo assembled complete genomes.</title>
        <authorList>
            <person name="Zoledowska S."/>
            <person name="Motyka-Pomagruk A."/>
            <person name="Sledz W."/>
            <person name="Mengoni A."/>
            <person name="Lojkowska E."/>
        </authorList>
    </citation>
    <scope>NUCLEOTIDE SEQUENCE [LARGE SCALE GENOMIC DNA]</scope>
    <source>
        <strain evidence="3 4">IFB5626</strain>
    </source>
</reference>
<dbReference type="PANTHER" id="PTHR38105:SF5">
    <property type="entry name" value="OUTER MEMBRANE PROTEIN"/>
    <property type="match status" value="1"/>
</dbReference>
<sequence>MKFKLLALAVTSLISVNAMAVTIDYRHEMQDTAKGDHKDRLSMSHRFDNGFGLSVEAKWKNGDKTPDKPLNEPVSNGTEVKASYAYKINDTFSVEPGLTFESNNTSSTYKPYITGKVNIIKDLSYSLRYRPYYARTSGNIGKANTSENGYNLTGTLSYKFLKDFGISYETDYKKSNRANNYQADNETWLINHNVKLSYKWDKNWTPYVEVGNIAADKLTDERQTRYRVGVQYNF</sequence>
<dbReference type="Proteomes" id="UP000269665">
    <property type="component" value="Unassembled WGS sequence"/>
</dbReference>
<dbReference type="PANTHER" id="PTHR38105">
    <property type="entry name" value="OUTER MEMBRANE PROTEIN-RELATED-RELATED"/>
    <property type="match status" value="1"/>
</dbReference>
<gene>
    <name evidence="3" type="ORF">C5E00_05305</name>
</gene>
<evidence type="ECO:0000256" key="2">
    <source>
        <dbReference type="SAM" id="SignalP"/>
    </source>
</evidence>
<dbReference type="KEGG" id="ppar:A8F97_07630"/>
<dbReference type="GO" id="GO:0015772">
    <property type="term" value="P:oligosaccharide transport"/>
    <property type="evidence" value="ECO:0007669"/>
    <property type="project" value="TreeGrafter"/>
</dbReference>
<comment type="caution">
    <text evidence="3">The sequence shown here is derived from an EMBL/GenBank/DDBJ whole genome shotgun (WGS) entry which is preliminary data.</text>
</comment>
<dbReference type="SUPFAM" id="SSF56935">
    <property type="entry name" value="Porins"/>
    <property type="match status" value="1"/>
</dbReference>
<dbReference type="GO" id="GO:0009279">
    <property type="term" value="C:cell outer membrane"/>
    <property type="evidence" value="ECO:0007669"/>
    <property type="project" value="TreeGrafter"/>
</dbReference>
<keyword evidence="1 2" id="KW-0732">Signal</keyword>
<accession>A0A8B3FDI6</accession>
<dbReference type="InterPro" id="IPR053713">
    <property type="entry name" value="Bact_OM_Channel_sf"/>
</dbReference>
<dbReference type="GeneID" id="45849331"/>
<dbReference type="Pfam" id="PF06178">
    <property type="entry name" value="KdgM"/>
    <property type="match status" value="1"/>
</dbReference>
<dbReference type="AlphaFoldDB" id="A0A8B3FDI6"/>
<dbReference type="OrthoDB" id="5817226at2"/>
<dbReference type="InterPro" id="IPR009331">
    <property type="entry name" value="Oligogalacturonate-sp_porin"/>
</dbReference>
<dbReference type="GO" id="GO:0015288">
    <property type="term" value="F:porin activity"/>
    <property type="evidence" value="ECO:0007669"/>
    <property type="project" value="TreeGrafter"/>
</dbReference>
<feature type="signal peptide" evidence="2">
    <location>
        <begin position="1"/>
        <end position="20"/>
    </location>
</feature>
<feature type="chain" id="PRO_5032780692" evidence="2">
    <location>
        <begin position="21"/>
        <end position="234"/>
    </location>
</feature>
<evidence type="ECO:0000313" key="3">
    <source>
        <dbReference type="EMBL" id="RKO76242.1"/>
    </source>
</evidence>
<dbReference type="Gene3D" id="2.40.160.40">
    <property type="entry name" value="monomeric porin ompg"/>
    <property type="match status" value="1"/>
</dbReference>
<organism evidence="3 4">
    <name type="scientific">Pectobacterium parmentieri</name>
    <dbReference type="NCBI Taxonomy" id="1905730"/>
    <lineage>
        <taxon>Bacteria</taxon>
        <taxon>Pseudomonadati</taxon>
        <taxon>Pseudomonadota</taxon>
        <taxon>Gammaproteobacteria</taxon>
        <taxon>Enterobacterales</taxon>
        <taxon>Pectobacteriaceae</taxon>
        <taxon>Pectobacterium</taxon>
    </lineage>
</organism>
<evidence type="ECO:0000256" key="1">
    <source>
        <dbReference type="ARBA" id="ARBA00022729"/>
    </source>
</evidence>
<dbReference type="EMBL" id="PSZG01000001">
    <property type="protein sequence ID" value="RKO76242.1"/>
    <property type="molecule type" value="Genomic_DNA"/>
</dbReference>
<dbReference type="RefSeq" id="WP_033071467.1">
    <property type="nucleotide sequence ID" value="NZ_CP015749.1"/>
</dbReference>
<protein>
    <submittedName>
        <fullName evidence="3">Porin</fullName>
    </submittedName>
</protein>
<name>A0A8B3FDI6_PECPM</name>
<proteinExistence type="predicted"/>